<sequence>MLEKKRVEKDNNRKFHTFTVDAALLRELGERLVGKPYVALAELVKNSYDADATEVTVTFERDSITVSDNGTGMSRPEFIAYWLRVGTTHKQNQKLTKRSRQVTGSKGVGRLSVQFLGDELEIVSKGIAETSAFQASVNWGEAREANDLVKAGAYVSTTPNTKKIDHLYEHGTSVKIIGLKHQWLVEDLTDLAGELWFLKPPTELMADDSDDIFDIQVKGLTAQAKTAFNSQMDRALENWIAIIEGKLNAGKSQGKNEVTVTFKNGDEYKASFPPTTRLLDKVNFKIYVFKLSGKQAGGINVNEARDYFRKFGGIHIYDNNFRLPFYGGNEQDWLELEIDHSHRLNKSKLLPSNLQVRSGLNDLPTNGRIFGAVKISTSHERTTASPLELNKGAYLNVQVTRDRLIDNDAFEELQYSVRWAIDFYAMRSFERRSIIKASARLDVPKTEETVSEIRNQLFQLSMKVPDGLEAEVEAVSLKFKELEDLEEQRNSAINEERILLAALATSGMAALAMEHELHKELTVLSDMRKQLTDKNKILDMPKLISSLDNWAERTAKARKLFSPLMNEYDREKRNKYNVSKVLNRIVINSEALLRQVNVEYSFPKMMILPTATLAAWNAVFQNVLINAVNAMIDSNKRLIFAYGETRGNYSSVIIADTGVGVRLSDSADLFKPFIRRLEIPEERKALGLGGMGIGLTIVKMVADSLDCSVSFVTPPAGFKTAFKLEWNHNE</sequence>
<dbReference type="InterPro" id="IPR005467">
    <property type="entry name" value="His_kinase_dom"/>
</dbReference>
<evidence type="ECO:0000256" key="5">
    <source>
        <dbReference type="ARBA" id="ARBA00022777"/>
    </source>
</evidence>
<dbReference type="PANTHER" id="PTHR44936">
    <property type="entry name" value="SENSOR PROTEIN CREC"/>
    <property type="match status" value="1"/>
</dbReference>
<dbReference type="GO" id="GO:0004673">
    <property type="term" value="F:protein histidine kinase activity"/>
    <property type="evidence" value="ECO:0007669"/>
    <property type="project" value="UniProtKB-EC"/>
</dbReference>
<dbReference type="PROSITE" id="PS50109">
    <property type="entry name" value="HIS_KIN"/>
    <property type="match status" value="1"/>
</dbReference>
<dbReference type="EMBL" id="SPVI01000006">
    <property type="protein sequence ID" value="TFW43137.1"/>
    <property type="molecule type" value="Genomic_DNA"/>
</dbReference>
<proteinExistence type="predicted"/>
<evidence type="ECO:0000256" key="1">
    <source>
        <dbReference type="ARBA" id="ARBA00000085"/>
    </source>
</evidence>
<dbReference type="InterPro" id="IPR050980">
    <property type="entry name" value="2C_sensor_his_kinase"/>
</dbReference>
<dbReference type="EC" id="2.7.13.3" evidence="2"/>
<dbReference type="InterPro" id="IPR036890">
    <property type="entry name" value="HATPase_C_sf"/>
</dbReference>
<dbReference type="Pfam" id="PF02518">
    <property type="entry name" value="HATPase_c"/>
    <property type="match status" value="1"/>
</dbReference>
<evidence type="ECO:0000256" key="4">
    <source>
        <dbReference type="ARBA" id="ARBA00022741"/>
    </source>
</evidence>
<feature type="coiled-coil region" evidence="7">
    <location>
        <begin position="475"/>
        <end position="502"/>
    </location>
</feature>
<dbReference type="SUPFAM" id="SSF55874">
    <property type="entry name" value="ATPase domain of HSP90 chaperone/DNA topoisomerase II/histidine kinase"/>
    <property type="match status" value="2"/>
</dbReference>
<dbReference type="AlphaFoldDB" id="A0A4Y9TJN4"/>
<dbReference type="InterPro" id="IPR003594">
    <property type="entry name" value="HATPase_dom"/>
</dbReference>
<dbReference type="Proteomes" id="UP000297322">
    <property type="component" value="Unassembled WGS sequence"/>
</dbReference>
<reference evidence="9 10" key="1">
    <citation type="submission" date="2019-03" db="EMBL/GenBank/DDBJ databases">
        <title>Biocontrol and xenobiotic degradation properties of endophytic Pseudomonas fluorescens strain BRZ63.</title>
        <authorList>
            <person name="Chlebek D.A."/>
            <person name="Pinski A."/>
            <person name="Zur J.P."/>
            <person name="Michalska J."/>
            <person name="Hupert-Kocurek K.T."/>
        </authorList>
    </citation>
    <scope>NUCLEOTIDE SEQUENCE [LARGE SCALE GENOMIC DNA]</scope>
    <source>
        <strain evidence="9 10">BRZ63</strain>
    </source>
</reference>
<evidence type="ECO:0000256" key="6">
    <source>
        <dbReference type="ARBA" id="ARBA00022840"/>
    </source>
</evidence>
<evidence type="ECO:0000259" key="8">
    <source>
        <dbReference type="PROSITE" id="PS50109"/>
    </source>
</evidence>
<gene>
    <name evidence="9" type="ORF">E4T65_12290</name>
</gene>
<dbReference type="RefSeq" id="WP_135196437.1">
    <property type="nucleotide sequence ID" value="NZ_SPVI01000006.1"/>
</dbReference>
<keyword evidence="7" id="KW-0175">Coiled coil</keyword>
<feature type="domain" description="Histidine kinase" evidence="8">
    <location>
        <begin position="512"/>
        <end position="728"/>
    </location>
</feature>
<evidence type="ECO:0000313" key="9">
    <source>
        <dbReference type="EMBL" id="TFW43137.1"/>
    </source>
</evidence>
<dbReference type="Gene3D" id="3.30.565.10">
    <property type="entry name" value="Histidine kinase-like ATPase, C-terminal domain"/>
    <property type="match status" value="2"/>
</dbReference>
<dbReference type="SMART" id="SM00387">
    <property type="entry name" value="HATPase_c"/>
    <property type="match status" value="1"/>
</dbReference>
<organism evidence="9 10">
    <name type="scientific">Pseudomonas fluorescens</name>
    <dbReference type="NCBI Taxonomy" id="294"/>
    <lineage>
        <taxon>Bacteria</taxon>
        <taxon>Pseudomonadati</taxon>
        <taxon>Pseudomonadota</taxon>
        <taxon>Gammaproteobacteria</taxon>
        <taxon>Pseudomonadales</taxon>
        <taxon>Pseudomonadaceae</taxon>
        <taxon>Pseudomonas</taxon>
    </lineage>
</organism>
<comment type="caution">
    <text evidence="9">The sequence shown here is derived from an EMBL/GenBank/DDBJ whole genome shotgun (WGS) entry which is preliminary data.</text>
</comment>
<keyword evidence="5" id="KW-0418">Kinase</keyword>
<keyword evidence="3" id="KW-0808">Transferase</keyword>
<comment type="catalytic activity">
    <reaction evidence="1">
        <text>ATP + protein L-histidine = ADP + protein N-phospho-L-histidine.</text>
        <dbReference type="EC" id="2.7.13.3"/>
    </reaction>
</comment>
<evidence type="ECO:0000313" key="10">
    <source>
        <dbReference type="Proteomes" id="UP000297322"/>
    </source>
</evidence>
<keyword evidence="6" id="KW-0067">ATP-binding</keyword>
<evidence type="ECO:0000256" key="3">
    <source>
        <dbReference type="ARBA" id="ARBA00022679"/>
    </source>
</evidence>
<keyword evidence="4" id="KW-0547">Nucleotide-binding</keyword>
<dbReference type="PANTHER" id="PTHR44936:SF10">
    <property type="entry name" value="SENSOR PROTEIN RSTB"/>
    <property type="match status" value="1"/>
</dbReference>
<name>A0A4Y9TJN4_PSEFL</name>
<dbReference type="GO" id="GO:0005524">
    <property type="term" value="F:ATP binding"/>
    <property type="evidence" value="ECO:0007669"/>
    <property type="project" value="UniProtKB-KW"/>
</dbReference>
<evidence type="ECO:0000256" key="7">
    <source>
        <dbReference type="SAM" id="Coils"/>
    </source>
</evidence>
<dbReference type="Pfam" id="PF13589">
    <property type="entry name" value="HATPase_c_3"/>
    <property type="match status" value="1"/>
</dbReference>
<accession>A0A4Y9TJN4</accession>
<protein>
    <recommendedName>
        <fullName evidence="2">histidine kinase</fullName>
        <ecNumber evidence="2">2.7.13.3</ecNumber>
    </recommendedName>
</protein>
<evidence type="ECO:0000256" key="2">
    <source>
        <dbReference type="ARBA" id="ARBA00012438"/>
    </source>
</evidence>